<evidence type="ECO:0000313" key="5">
    <source>
        <dbReference type="Proteomes" id="UP000499080"/>
    </source>
</evidence>
<name>A0A4Y1ZSQ6_ARAVE</name>
<keyword evidence="5" id="KW-1185">Reference proteome</keyword>
<accession>A0A4Y1ZSQ6</accession>
<evidence type="ECO:0000313" key="2">
    <source>
        <dbReference type="EMBL" id="GBL64067.1"/>
    </source>
</evidence>
<dbReference type="EMBL" id="BGPR01152583">
    <property type="protein sequence ID" value="GBL64067.1"/>
    <property type="molecule type" value="Genomic_DNA"/>
</dbReference>
<dbReference type="Proteomes" id="UP000499080">
    <property type="component" value="Unassembled WGS sequence"/>
</dbReference>
<protein>
    <submittedName>
        <fullName evidence="2">Uncharacterized protein</fullName>
    </submittedName>
</protein>
<dbReference type="EMBL" id="BGPR01152568">
    <property type="protein sequence ID" value="GBL64000.1"/>
    <property type="molecule type" value="Genomic_DNA"/>
</dbReference>
<dbReference type="EMBL" id="BGPR01105859">
    <property type="protein sequence ID" value="GBM74446.1"/>
    <property type="molecule type" value="Genomic_DNA"/>
</dbReference>
<sequence length="93" mass="9883">MDVLQNGMVWSATTPFAWSEVIMNESPKRIVNVNDHSELAWCGAEGWISNPPQYPSCHLDCRAIKAAGVGTWGEGLGCVVHKGIGEGGGQGSK</sequence>
<evidence type="ECO:0000313" key="1">
    <source>
        <dbReference type="EMBL" id="GBL64000.1"/>
    </source>
</evidence>
<comment type="caution">
    <text evidence="2">The sequence shown here is derived from an EMBL/GenBank/DDBJ whole genome shotgun (WGS) entry which is preliminary data.</text>
</comment>
<gene>
    <name evidence="2" type="ORF">AVEN_174656_1</name>
    <name evidence="1" type="ORF">AVEN_26624_1</name>
    <name evidence="3" type="ORF">AVEN_6634_1</name>
    <name evidence="4" type="ORF">AVEN_70077_1</name>
</gene>
<dbReference type="EMBL" id="BGPR01105867">
    <property type="protein sequence ID" value="GBM74475.1"/>
    <property type="molecule type" value="Genomic_DNA"/>
</dbReference>
<proteinExistence type="predicted"/>
<evidence type="ECO:0000313" key="4">
    <source>
        <dbReference type="EMBL" id="GBM74475.1"/>
    </source>
</evidence>
<dbReference type="AlphaFoldDB" id="A0A4Y1ZSQ6"/>
<organism evidence="2 5">
    <name type="scientific">Araneus ventricosus</name>
    <name type="common">Orbweaver spider</name>
    <name type="synonym">Epeira ventricosa</name>
    <dbReference type="NCBI Taxonomy" id="182803"/>
    <lineage>
        <taxon>Eukaryota</taxon>
        <taxon>Metazoa</taxon>
        <taxon>Ecdysozoa</taxon>
        <taxon>Arthropoda</taxon>
        <taxon>Chelicerata</taxon>
        <taxon>Arachnida</taxon>
        <taxon>Araneae</taxon>
        <taxon>Araneomorphae</taxon>
        <taxon>Entelegynae</taxon>
        <taxon>Araneoidea</taxon>
        <taxon>Araneidae</taxon>
        <taxon>Araneus</taxon>
    </lineage>
</organism>
<evidence type="ECO:0000313" key="3">
    <source>
        <dbReference type="EMBL" id="GBM74446.1"/>
    </source>
</evidence>
<reference evidence="2 5" key="1">
    <citation type="journal article" date="2019" name="Sci. Rep.">
        <title>Orb-weaving spider Araneus ventricosus genome elucidates the spidroin gene catalogue.</title>
        <authorList>
            <person name="Kono N."/>
            <person name="Nakamura H."/>
            <person name="Ohtoshi R."/>
            <person name="Moran D.A.P."/>
            <person name="Shinohara A."/>
            <person name="Yoshida Y."/>
            <person name="Fujiwara M."/>
            <person name="Mori M."/>
            <person name="Tomita M."/>
            <person name="Arakawa K."/>
        </authorList>
    </citation>
    <scope>NUCLEOTIDE SEQUENCE [LARGE SCALE GENOMIC DNA]</scope>
</reference>